<evidence type="ECO:0000313" key="2">
    <source>
        <dbReference type="Proteomes" id="UP000241436"/>
    </source>
</evidence>
<sequence length="234" mass="24955">MTGRVTALICVVLSVVLAAGCRSRSELRLKAVNTSASTIYCLFDPSCTVTFTDSGTTPIPVAAGGTSFLQTRTFVGKSGTPASGLYGYEYRIDLSKAVETMVDVEDFGKVKYMPCQLSIALEFGPIIDTLDYNGDGKTGDLAYVVTSGGPGKIGLDSFERYHNMLTFRFDSPVCAGRLDSEGDSTYFFGLVSARPPRSITATIKETAGIGSASPKMKKNIRHKVLVSAPQIGNE</sequence>
<accession>A0A2T4TUT2</accession>
<evidence type="ECO:0000313" key="1">
    <source>
        <dbReference type="EMBL" id="PTL34870.1"/>
    </source>
</evidence>
<keyword evidence="2" id="KW-1185">Reference proteome</keyword>
<proteinExistence type="predicted"/>
<gene>
    <name evidence="1" type="ORF">CLG94_12830</name>
</gene>
<dbReference type="RefSeq" id="WP_107564084.1">
    <property type="nucleotide sequence ID" value="NZ_NVQC01000040.1"/>
</dbReference>
<protein>
    <recommendedName>
        <fullName evidence="3">Lipoprotein</fullName>
    </recommendedName>
</protein>
<dbReference type="EMBL" id="NVQC01000040">
    <property type="protein sequence ID" value="PTL34870.1"/>
    <property type="molecule type" value="Genomic_DNA"/>
</dbReference>
<organism evidence="1 2">
    <name type="scientific">Candidatus Methylomirabilis limnetica</name>
    <dbReference type="NCBI Taxonomy" id="2033718"/>
    <lineage>
        <taxon>Bacteria</taxon>
        <taxon>Candidatus Methylomirabilota</taxon>
        <taxon>Candidatus Methylomirabilia</taxon>
        <taxon>Candidatus Methylomirabilales</taxon>
        <taxon>Candidatus Methylomirabilaceae</taxon>
        <taxon>Candidatus Methylomirabilis</taxon>
    </lineage>
</organism>
<dbReference type="PROSITE" id="PS51257">
    <property type="entry name" value="PROKAR_LIPOPROTEIN"/>
    <property type="match status" value="1"/>
</dbReference>
<dbReference type="AlphaFoldDB" id="A0A2T4TUT2"/>
<dbReference type="Proteomes" id="UP000241436">
    <property type="component" value="Unassembled WGS sequence"/>
</dbReference>
<reference evidence="1 2" key="1">
    <citation type="submission" date="2017-09" db="EMBL/GenBank/DDBJ databases">
        <title>Bloom of a denitrifying methanotroph, Candidatus Methylomirabilis limnetica, in a deep stratified lake.</title>
        <authorList>
            <person name="Graf J.S."/>
            <person name="Marchant H.K."/>
            <person name="Tienken D."/>
            <person name="Hach P.F."/>
            <person name="Brand A."/>
            <person name="Schubert C.J."/>
            <person name="Kuypers M.M."/>
            <person name="Milucka J."/>
        </authorList>
    </citation>
    <scope>NUCLEOTIDE SEQUENCE [LARGE SCALE GENOMIC DNA]</scope>
    <source>
        <strain evidence="1 2">Zug</strain>
    </source>
</reference>
<reference evidence="2" key="2">
    <citation type="journal article" date="2018" name="Environ. Microbiol.">
        <title>Bloom of a denitrifying methanotroph, 'Candidatus Methylomirabilis limnetica', in a deep stratified lake.</title>
        <authorList>
            <person name="Graf J.S."/>
            <person name="Mayr M.J."/>
            <person name="Marchant H.K."/>
            <person name="Tienken D."/>
            <person name="Hach P.F."/>
            <person name="Brand A."/>
            <person name="Schubert C.J."/>
            <person name="Kuypers M.M."/>
            <person name="Milucka J."/>
        </authorList>
    </citation>
    <scope>NUCLEOTIDE SEQUENCE [LARGE SCALE GENOMIC DNA]</scope>
    <source>
        <strain evidence="2">Zug</strain>
    </source>
</reference>
<name>A0A2T4TUT2_9BACT</name>
<evidence type="ECO:0008006" key="3">
    <source>
        <dbReference type="Google" id="ProtNLM"/>
    </source>
</evidence>
<comment type="caution">
    <text evidence="1">The sequence shown here is derived from an EMBL/GenBank/DDBJ whole genome shotgun (WGS) entry which is preliminary data.</text>
</comment>